<comment type="similarity">
    <text evidence="2 4">Belongs to the trehalose phosphatase family.</text>
</comment>
<reference evidence="6" key="1">
    <citation type="journal article" date="2019" name="Int. J. Syst. Evol. Microbiol.">
        <title>The Global Catalogue of Microorganisms (GCM) 10K type strain sequencing project: providing services to taxonomists for standard genome sequencing and annotation.</title>
        <authorList>
            <consortium name="The Broad Institute Genomics Platform"/>
            <consortium name="The Broad Institute Genome Sequencing Center for Infectious Disease"/>
            <person name="Wu L."/>
            <person name="Ma J."/>
        </authorList>
    </citation>
    <scope>NUCLEOTIDE SEQUENCE [LARGE SCALE GENOMIC DNA]</scope>
    <source>
        <strain evidence="6">JCM 19212</strain>
    </source>
</reference>
<dbReference type="RefSeq" id="WP_158982520.1">
    <property type="nucleotide sequence ID" value="NZ_BAABKY010000001.1"/>
</dbReference>
<dbReference type="SUPFAM" id="SSF56784">
    <property type="entry name" value="HAD-like"/>
    <property type="match status" value="1"/>
</dbReference>
<dbReference type="EMBL" id="BAABKY010000001">
    <property type="protein sequence ID" value="GAA5071191.1"/>
    <property type="molecule type" value="Genomic_DNA"/>
</dbReference>
<keyword evidence="4" id="KW-0460">Magnesium</keyword>
<keyword evidence="4" id="KW-0479">Metal-binding</keyword>
<evidence type="ECO:0000256" key="2">
    <source>
        <dbReference type="ARBA" id="ARBA00008770"/>
    </source>
</evidence>
<dbReference type="InterPro" id="IPR023214">
    <property type="entry name" value="HAD_sf"/>
</dbReference>
<comment type="caution">
    <text evidence="5">The sequence shown here is derived from an EMBL/GenBank/DDBJ whole genome shotgun (WGS) entry which is preliminary data.</text>
</comment>
<dbReference type="InterPro" id="IPR003337">
    <property type="entry name" value="Trehalose_PPase"/>
</dbReference>
<sequence>MPLPSAHLPAPPAVTSDWALFLDVDGTLLDFADAPGDVVVQPGLVDVLAVLHGRLDGALALVSGRRLAQLDELFAPLHLPAAGLHGLERRDDGHESLHARPVALDAVLAAARSLAAKFPGARVEDKGVALALHWRGSPAAEEPLHEFATSALIDLPGYHLQPGNHVVELRPDGAHKGEAVLELMTHAPFHGRRPVFVGDDLTDEAAFKAVGSHGGFGILVGARQPSAARYALHDPAAVRDWLEEGLSLA</sequence>
<evidence type="ECO:0000313" key="5">
    <source>
        <dbReference type="EMBL" id="GAA5071191.1"/>
    </source>
</evidence>
<dbReference type="InterPro" id="IPR006379">
    <property type="entry name" value="HAD-SF_hydro_IIB"/>
</dbReference>
<dbReference type="CDD" id="cd01627">
    <property type="entry name" value="HAD_TPP"/>
    <property type="match status" value="1"/>
</dbReference>
<comment type="function">
    <text evidence="4">Removes the phosphate from trehalose 6-phosphate to produce free trehalose.</text>
</comment>
<comment type="catalytic activity">
    <reaction evidence="4">
        <text>alpha,alpha-trehalose 6-phosphate + H2O = alpha,alpha-trehalose + phosphate</text>
        <dbReference type="Rhea" id="RHEA:23420"/>
        <dbReference type="ChEBI" id="CHEBI:15377"/>
        <dbReference type="ChEBI" id="CHEBI:16551"/>
        <dbReference type="ChEBI" id="CHEBI:43474"/>
        <dbReference type="ChEBI" id="CHEBI:58429"/>
        <dbReference type="EC" id="3.1.3.12"/>
    </reaction>
</comment>
<keyword evidence="6" id="KW-1185">Reference proteome</keyword>
<dbReference type="Gene3D" id="3.40.50.1000">
    <property type="entry name" value="HAD superfamily/HAD-like"/>
    <property type="match status" value="1"/>
</dbReference>
<dbReference type="Proteomes" id="UP001501083">
    <property type="component" value="Unassembled WGS sequence"/>
</dbReference>
<organism evidence="5 6">
    <name type="scientific">Lysobacter panacisoli</name>
    <dbReference type="NCBI Taxonomy" id="1255263"/>
    <lineage>
        <taxon>Bacteria</taxon>
        <taxon>Pseudomonadati</taxon>
        <taxon>Pseudomonadota</taxon>
        <taxon>Gammaproteobacteria</taxon>
        <taxon>Lysobacterales</taxon>
        <taxon>Lysobacteraceae</taxon>
        <taxon>Lysobacter</taxon>
    </lineage>
</organism>
<evidence type="ECO:0000313" key="6">
    <source>
        <dbReference type="Proteomes" id="UP001501083"/>
    </source>
</evidence>
<dbReference type="PANTHER" id="PTHR43768">
    <property type="entry name" value="TREHALOSE 6-PHOSPHATE PHOSPHATASE"/>
    <property type="match status" value="1"/>
</dbReference>
<evidence type="ECO:0000256" key="1">
    <source>
        <dbReference type="ARBA" id="ARBA00005199"/>
    </source>
</evidence>
<dbReference type="NCBIfam" id="TIGR00685">
    <property type="entry name" value="T6PP"/>
    <property type="match status" value="1"/>
</dbReference>
<dbReference type="InterPro" id="IPR036412">
    <property type="entry name" value="HAD-like_sf"/>
</dbReference>
<dbReference type="PANTHER" id="PTHR43768:SF3">
    <property type="entry name" value="TREHALOSE 6-PHOSPHATE PHOSPHATASE"/>
    <property type="match status" value="1"/>
</dbReference>
<protein>
    <recommendedName>
        <fullName evidence="4">Trehalose 6-phosphate phosphatase</fullName>
        <ecNumber evidence="4">3.1.3.12</ecNumber>
    </recommendedName>
</protein>
<keyword evidence="3 4" id="KW-0378">Hydrolase</keyword>
<evidence type="ECO:0000256" key="4">
    <source>
        <dbReference type="RuleBase" id="RU361117"/>
    </source>
</evidence>
<accession>A0ABP9L523</accession>
<proteinExistence type="inferred from homology"/>
<dbReference type="EC" id="3.1.3.12" evidence="4"/>
<comment type="cofactor">
    <cofactor evidence="4">
        <name>Mg(2+)</name>
        <dbReference type="ChEBI" id="CHEBI:18420"/>
    </cofactor>
</comment>
<dbReference type="InterPro" id="IPR044651">
    <property type="entry name" value="OTSB-like"/>
</dbReference>
<name>A0ABP9L523_9GAMM</name>
<comment type="pathway">
    <text evidence="1 4">Glycan biosynthesis; trehalose biosynthesis.</text>
</comment>
<evidence type="ECO:0000256" key="3">
    <source>
        <dbReference type="ARBA" id="ARBA00022801"/>
    </source>
</evidence>
<gene>
    <name evidence="5" type="primary">otsB</name>
    <name evidence="5" type="ORF">GCM10025759_10000</name>
</gene>
<dbReference type="Pfam" id="PF02358">
    <property type="entry name" value="Trehalose_PPase"/>
    <property type="match status" value="1"/>
</dbReference>
<dbReference type="Gene3D" id="3.30.70.1020">
    <property type="entry name" value="Trehalose-6-phosphate phosphatase related protein, domain 2"/>
    <property type="match status" value="1"/>
</dbReference>
<dbReference type="NCBIfam" id="TIGR01484">
    <property type="entry name" value="HAD-SF-IIB"/>
    <property type="match status" value="1"/>
</dbReference>